<comment type="caution">
    <text evidence="2">The sequence shown here is derived from an EMBL/GenBank/DDBJ whole genome shotgun (WGS) entry which is preliminary data.</text>
</comment>
<dbReference type="InterPro" id="IPR023809">
    <property type="entry name" value="Thiopep_bacteriocin_synth_dom"/>
</dbReference>
<dbReference type="Pfam" id="PF14028">
    <property type="entry name" value="Lant_dehydr_C"/>
    <property type="match status" value="1"/>
</dbReference>
<name>A0A923RJU5_9BACI</name>
<keyword evidence="3" id="KW-1185">Reference proteome</keyword>
<accession>A0A923RJU5</accession>
<dbReference type="EMBL" id="JACOOL010000014">
    <property type="protein sequence ID" value="MBC5638299.1"/>
    <property type="molecule type" value="Genomic_DNA"/>
</dbReference>
<sequence length="272" mass="32462">MWYSLHGFIHDFKAIDNYLKSDFQHVIQDDMETYFFIRYWLGGPHVRLRFKCKEEDYQKIRVRFEESITTFLKKNIVDLIDYEHFYQNTMLENENITHTYWCEHGSVVEFEYEPEYARYGGQEAIRYSENVFYESSVLANQLNKIAFGKRIIIGLDLIYLTFQLAIEKDNIYRTYSDIWRDYNADGEIIHKYEQILKQRIGHLQQSTIEHYAIYNNYLNSIKHNGIHHDISVLISHVHMTNNRLGIFPAIEYNLAALIANNIGGEGEMLEKQ</sequence>
<dbReference type="Proteomes" id="UP000637359">
    <property type="component" value="Unassembled WGS sequence"/>
</dbReference>
<gene>
    <name evidence="2" type="ORF">H8S33_16075</name>
</gene>
<evidence type="ECO:0000313" key="2">
    <source>
        <dbReference type="EMBL" id="MBC5638299.1"/>
    </source>
</evidence>
<organism evidence="2 3">
    <name type="scientific">Ornithinibacillus hominis</name>
    <dbReference type="NCBI Taxonomy" id="2763055"/>
    <lineage>
        <taxon>Bacteria</taxon>
        <taxon>Bacillati</taxon>
        <taxon>Bacillota</taxon>
        <taxon>Bacilli</taxon>
        <taxon>Bacillales</taxon>
        <taxon>Bacillaceae</taxon>
        <taxon>Ornithinibacillus</taxon>
    </lineage>
</organism>
<reference evidence="2" key="1">
    <citation type="submission" date="2020-08" db="EMBL/GenBank/DDBJ databases">
        <title>Genome public.</title>
        <authorList>
            <person name="Liu C."/>
            <person name="Sun Q."/>
        </authorList>
    </citation>
    <scope>NUCLEOTIDE SEQUENCE</scope>
    <source>
        <strain evidence="2">BX22</strain>
    </source>
</reference>
<protein>
    <recommendedName>
        <fullName evidence="1">Thiopeptide-type bacteriocin biosynthesis domain-containing protein</fullName>
    </recommendedName>
</protein>
<dbReference type="RefSeq" id="WP_186871008.1">
    <property type="nucleotide sequence ID" value="NZ_JACOOL010000014.1"/>
</dbReference>
<feature type="domain" description="Thiopeptide-type bacteriocin biosynthesis" evidence="1">
    <location>
        <begin position="2"/>
        <end position="259"/>
    </location>
</feature>
<evidence type="ECO:0000259" key="1">
    <source>
        <dbReference type="Pfam" id="PF14028"/>
    </source>
</evidence>
<evidence type="ECO:0000313" key="3">
    <source>
        <dbReference type="Proteomes" id="UP000637359"/>
    </source>
</evidence>
<dbReference type="AlphaFoldDB" id="A0A923RJU5"/>
<proteinExistence type="predicted"/>